<keyword evidence="5" id="KW-1185">Reference proteome</keyword>
<keyword evidence="2" id="KW-0677">Repeat</keyword>
<dbReference type="SUPFAM" id="SSF52058">
    <property type="entry name" value="L domain-like"/>
    <property type="match status" value="2"/>
</dbReference>
<feature type="compositionally biased region" description="Acidic residues" evidence="3">
    <location>
        <begin position="852"/>
        <end position="863"/>
    </location>
</feature>
<feature type="compositionally biased region" description="Polar residues" evidence="3">
    <location>
        <begin position="33"/>
        <end position="50"/>
    </location>
</feature>
<keyword evidence="1" id="KW-0433">Leucine-rich repeat</keyword>
<feature type="compositionally biased region" description="Polar residues" evidence="3">
    <location>
        <begin position="86"/>
        <end position="110"/>
    </location>
</feature>
<dbReference type="SMART" id="SM00369">
    <property type="entry name" value="LRR_TYP"/>
    <property type="match status" value="9"/>
</dbReference>
<sequence>MANPQDRPRLSRLPVPKPTSSIPKPTWAADQPSARQASTGSVVLGNNATVASDLPPSRIRPATSRCQLRSADGTAIRRDSPLRSVPSCNKLRSSTPQPMPPVQSNVQTPAATPRTPRVMSRSQRQPSAMLNQGMRSDLMSTVDTDPETAACDGLPNRGASGVVADELPCVTPKAAATTPKPRLSLAERTVETLSQIPSSPAMTRNPSSFFEHNRPASRTDSGNSRPSSSYASDGSGRIPSRHGSRPGSRHDCEEVAAPTSRAPAVSLKPPLPTVDIMPQKLSEFAPLRSPKTRLKSTPGPTPKKSSTLSALKNPSISDVGGPGPEKQPCGLLRPRSGPKGVAPKAPKSGSPIITDSPLPAVHQPDQDRGRGPVAVWDGSIAPKSPEHTSPASPALPGGKSSAALREQIAKAKAAKRMAARLSSASGVSTTVDDTRTLSSDDAVYLHGEHSDPFNQRQGGENPGENVLQQRVSAARTSGRLNIAALGLKEIPSQVIHMYDLDSVGAGRWAESVDLTRLVAADNELEQLDDALFPDVGSEALQEDGDGRGNMFGGLETLDLHGNRLLDVPIGFRRLSQLTSLNLSSNRLTNGCLDVISQMTALKDLKLSKNQLAGPLGPALNELRWLEMLDLHGNSLTDLPANMEKMTRLRILNLSENKFASLPFDDLAKLPLAELAARKNRLSGALIRGSDVSFPLLQMLDVSSNQLTHVVSPDGCVGFPVVHSVSLSMNRLQALPDMTTWTNLVTLAVDENNISVISNSFTGLGNLRQADFSSNDIRVVPAEIARMECLSMIRLTGNPLRDRKFVSATTEELKKALAARLEPLPSSRPPGDGQAWTNRSDGFFSEREGRKDDEDDPSDEDEEFATPPTSAPQSPMGSRAQRMSSEPSDSQIWHVNPGGVLDRSRTDMSLLDAAMCCRVAAEHQVRQAQLHHNSLSSIPSSLSFFGATLSSLTLTNNKLSGTTFMTETLHLEALREINLSSNRMTSLEPLMRLLRAPDLEKVDVSINRIAFLPLSLREAFPRLTVLLASGNQLAELEPEAIRGLEIVDASNNDIGHLNPRLGLLGGQQGLRRLDVTGNRFKIPRWNVLEKGTEETLRWLRGRVPADEMEVWREQNGEDDGDNDACV</sequence>
<feature type="compositionally biased region" description="Polar residues" evidence="3">
    <location>
        <begin position="303"/>
        <end position="316"/>
    </location>
</feature>
<dbReference type="InterPro" id="IPR003591">
    <property type="entry name" value="Leu-rich_rpt_typical-subtyp"/>
</dbReference>
<dbReference type="AlphaFoldDB" id="A0A151GFE4"/>
<evidence type="ECO:0000256" key="1">
    <source>
        <dbReference type="ARBA" id="ARBA00022614"/>
    </source>
</evidence>
<name>A0A151GFE4_DRECN</name>
<evidence type="ECO:0000313" key="5">
    <source>
        <dbReference type="Proteomes" id="UP000076580"/>
    </source>
</evidence>
<feature type="compositionally biased region" description="Polar residues" evidence="3">
    <location>
        <begin position="193"/>
        <end position="232"/>
    </location>
</feature>
<protein>
    <recommendedName>
        <fullName evidence="6">Leucine-rich repeat-containing protein 40</fullName>
    </recommendedName>
</protein>
<dbReference type="RefSeq" id="XP_040655172.1">
    <property type="nucleotide sequence ID" value="XM_040805068.1"/>
</dbReference>
<dbReference type="EMBL" id="LAYC01000003">
    <property type="protein sequence ID" value="KYK55820.1"/>
    <property type="molecule type" value="Genomic_DNA"/>
</dbReference>
<dbReference type="PROSITE" id="PS51450">
    <property type="entry name" value="LRR"/>
    <property type="match status" value="2"/>
</dbReference>
<gene>
    <name evidence="4" type="ORF">DCS_07784</name>
</gene>
<feature type="compositionally biased region" description="Polar residues" evidence="3">
    <location>
        <begin position="120"/>
        <end position="132"/>
    </location>
</feature>
<evidence type="ECO:0008006" key="6">
    <source>
        <dbReference type="Google" id="ProtNLM"/>
    </source>
</evidence>
<accession>A0A151GFE4</accession>
<feature type="region of interest" description="Disordered" evidence="3">
    <location>
        <begin position="818"/>
        <end position="898"/>
    </location>
</feature>
<evidence type="ECO:0000313" key="4">
    <source>
        <dbReference type="EMBL" id="KYK55820.1"/>
    </source>
</evidence>
<dbReference type="Gene3D" id="3.80.10.10">
    <property type="entry name" value="Ribonuclease Inhibitor"/>
    <property type="match status" value="3"/>
</dbReference>
<dbReference type="STRING" id="98403.A0A151GFE4"/>
<dbReference type="Pfam" id="PF13855">
    <property type="entry name" value="LRR_8"/>
    <property type="match status" value="1"/>
</dbReference>
<reference evidence="4 5" key="1">
    <citation type="journal article" date="2016" name="Sci. Rep.">
        <title>Insights into Adaptations to a Near-Obligate Nematode Endoparasitic Lifestyle from the Finished Genome of Drechmeria coniospora.</title>
        <authorList>
            <person name="Zhang L."/>
            <person name="Zhou Z."/>
            <person name="Guo Q."/>
            <person name="Fokkens L."/>
            <person name="Miskei M."/>
            <person name="Pocsi I."/>
            <person name="Zhang W."/>
            <person name="Chen M."/>
            <person name="Wang L."/>
            <person name="Sun Y."/>
            <person name="Donzelli B.G."/>
            <person name="Gibson D.M."/>
            <person name="Nelson D.R."/>
            <person name="Luo J.G."/>
            <person name="Rep M."/>
            <person name="Liu H."/>
            <person name="Yang S."/>
            <person name="Wang J."/>
            <person name="Krasnoff S.B."/>
            <person name="Xu Y."/>
            <person name="Molnar I."/>
            <person name="Lin M."/>
        </authorList>
    </citation>
    <scope>NUCLEOTIDE SEQUENCE [LARGE SCALE GENOMIC DNA]</scope>
    <source>
        <strain evidence="4 5">ARSEF 6962</strain>
    </source>
</reference>
<dbReference type="InParanoid" id="A0A151GFE4"/>
<comment type="caution">
    <text evidence="4">The sequence shown here is derived from an EMBL/GenBank/DDBJ whole genome shotgun (WGS) entry which is preliminary data.</text>
</comment>
<feature type="compositionally biased region" description="Polar residues" evidence="3">
    <location>
        <begin position="866"/>
        <end position="892"/>
    </location>
</feature>
<feature type="region of interest" description="Disordered" evidence="3">
    <location>
        <begin position="193"/>
        <end position="408"/>
    </location>
</feature>
<dbReference type="InterPro" id="IPR050216">
    <property type="entry name" value="LRR_domain-containing"/>
</dbReference>
<dbReference type="Proteomes" id="UP000076580">
    <property type="component" value="Chromosome 03"/>
</dbReference>
<proteinExistence type="predicted"/>
<dbReference type="GO" id="GO:0005737">
    <property type="term" value="C:cytoplasm"/>
    <property type="evidence" value="ECO:0007669"/>
    <property type="project" value="TreeGrafter"/>
</dbReference>
<evidence type="ECO:0000256" key="3">
    <source>
        <dbReference type="SAM" id="MobiDB-lite"/>
    </source>
</evidence>
<dbReference type="PANTHER" id="PTHR48051:SF27">
    <property type="entry name" value="LEUCINE-RICH REPEAT-CONTAINING PROTEIN 40"/>
    <property type="match status" value="1"/>
</dbReference>
<dbReference type="GeneID" id="63720427"/>
<organism evidence="4 5">
    <name type="scientific">Drechmeria coniospora</name>
    <name type="common">Nematophagous fungus</name>
    <name type="synonym">Meria coniospora</name>
    <dbReference type="NCBI Taxonomy" id="98403"/>
    <lineage>
        <taxon>Eukaryota</taxon>
        <taxon>Fungi</taxon>
        <taxon>Dikarya</taxon>
        <taxon>Ascomycota</taxon>
        <taxon>Pezizomycotina</taxon>
        <taxon>Sordariomycetes</taxon>
        <taxon>Hypocreomycetidae</taxon>
        <taxon>Hypocreales</taxon>
        <taxon>Ophiocordycipitaceae</taxon>
        <taxon>Drechmeria</taxon>
    </lineage>
</organism>
<dbReference type="PANTHER" id="PTHR48051">
    <property type="match status" value="1"/>
</dbReference>
<dbReference type="InterPro" id="IPR032675">
    <property type="entry name" value="LRR_dom_sf"/>
</dbReference>
<dbReference type="InterPro" id="IPR001611">
    <property type="entry name" value="Leu-rich_rpt"/>
</dbReference>
<feature type="region of interest" description="Disordered" evidence="3">
    <location>
        <begin position="1"/>
        <end position="132"/>
    </location>
</feature>
<evidence type="ECO:0000256" key="2">
    <source>
        <dbReference type="ARBA" id="ARBA00022737"/>
    </source>
</evidence>